<dbReference type="EMBL" id="JAMLJN010000012">
    <property type="protein sequence ID" value="MCL9771075.1"/>
    <property type="molecule type" value="Genomic_DNA"/>
</dbReference>
<proteinExistence type="predicted"/>
<gene>
    <name evidence="1" type="ORF">NAT47_11680</name>
</gene>
<sequence>MCTVTYIPTKEGCIITSNRDEKITRDRALPPNEYQIEGKKITFPKDPKAGGTWIAHNETKIVVLLNGAEEKHLPKPFYRKSRGLVVLELISTENSLQYWQSVDLTDIEPFTIVLFENNKLFQLQWNEVEKSEVEKNENQFHIWSSSTLYSKEIREQRKVWFTTFIKKNNNPSSDEILHFHQFTESENKEYGLQINRNDTLKTISITQCQVTQDNIKMLYLDLF</sequence>
<organism evidence="1 2">
    <name type="scientific">Flavobacterium fragile</name>
    <dbReference type="NCBI Taxonomy" id="2949085"/>
    <lineage>
        <taxon>Bacteria</taxon>
        <taxon>Pseudomonadati</taxon>
        <taxon>Bacteroidota</taxon>
        <taxon>Flavobacteriia</taxon>
        <taxon>Flavobacteriales</taxon>
        <taxon>Flavobacteriaceae</taxon>
        <taxon>Flavobacterium</taxon>
    </lineage>
</organism>
<dbReference type="PANTHER" id="PTHR17985">
    <property type="entry name" value="SER/THR-RICH PROTEIN T10 IN DGCR REGION"/>
    <property type="match status" value="1"/>
</dbReference>
<accession>A0ABT0TL40</accession>
<keyword evidence="2" id="KW-1185">Reference proteome</keyword>
<evidence type="ECO:0000313" key="2">
    <source>
        <dbReference type="Proteomes" id="UP001203342"/>
    </source>
</evidence>
<dbReference type="PANTHER" id="PTHR17985:SF8">
    <property type="entry name" value="TRANSPORT AND GOLGI ORGANIZATION PROTEIN 2 HOMOLOG"/>
    <property type="match status" value="1"/>
</dbReference>
<evidence type="ECO:0000313" key="1">
    <source>
        <dbReference type="EMBL" id="MCL9771075.1"/>
    </source>
</evidence>
<protein>
    <submittedName>
        <fullName evidence="1">NRDE family protein</fullName>
    </submittedName>
</protein>
<dbReference type="Proteomes" id="UP001203342">
    <property type="component" value="Unassembled WGS sequence"/>
</dbReference>
<dbReference type="Pfam" id="PF05742">
    <property type="entry name" value="TANGO2"/>
    <property type="match status" value="1"/>
</dbReference>
<dbReference type="InterPro" id="IPR008551">
    <property type="entry name" value="TANGO2"/>
</dbReference>
<name>A0ABT0TL40_9FLAO</name>
<dbReference type="RefSeq" id="WP_250582977.1">
    <property type="nucleotide sequence ID" value="NZ_JAMLJN010000012.1"/>
</dbReference>
<reference evidence="1 2" key="1">
    <citation type="submission" date="2022-05" db="EMBL/GenBank/DDBJ databases">
        <title>Flavobacterium sp., isolated from activated sludge.</title>
        <authorList>
            <person name="Ran Q."/>
        </authorList>
    </citation>
    <scope>NUCLEOTIDE SEQUENCE [LARGE SCALE GENOMIC DNA]</scope>
    <source>
        <strain evidence="1 2">HXWNR69</strain>
    </source>
</reference>
<comment type="caution">
    <text evidence="1">The sequence shown here is derived from an EMBL/GenBank/DDBJ whole genome shotgun (WGS) entry which is preliminary data.</text>
</comment>